<dbReference type="RefSeq" id="WP_167362462.1">
    <property type="nucleotide sequence ID" value="NZ_FMCR01000005.1"/>
</dbReference>
<dbReference type="STRING" id="285676.GA0070561_4845"/>
<proteinExistence type="predicted"/>
<dbReference type="AlphaFoldDB" id="A0A1C4Z2Q4"/>
<accession>A0A1C4Z2Q4</accession>
<reference evidence="1 2" key="1">
    <citation type="submission" date="2016-06" db="EMBL/GenBank/DDBJ databases">
        <authorList>
            <person name="Kjaerup R.B."/>
            <person name="Dalgaard T.S."/>
            <person name="Juul-Madsen H.R."/>
        </authorList>
    </citation>
    <scope>NUCLEOTIDE SEQUENCE [LARGE SCALE GENOMIC DNA]</scope>
    <source>
        <strain evidence="1 2">DSM 44871</strain>
    </source>
</reference>
<gene>
    <name evidence="1" type="ORF">GA0070561_4845</name>
</gene>
<dbReference type="Pfam" id="PF09660">
    <property type="entry name" value="DUF2397"/>
    <property type="match status" value="1"/>
</dbReference>
<name>A0A1C4Z2Q4_9ACTN</name>
<organism evidence="1 2">
    <name type="scientific">Micromonospora saelicesensis</name>
    <dbReference type="NCBI Taxonomy" id="285676"/>
    <lineage>
        <taxon>Bacteria</taxon>
        <taxon>Bacillati</taxon>
        <taxon>Actinomycetota</taxon>
        <taxon>Actinomycetes</taxon>
        <taxon>Micromonosporales</taxon>
        <taxon>Micromonosporaceae</taxon>
        <taxon>Micromonospora</taxon>
    </lineage>
</organism>
<evidence type="ECO:0000313" key="1">
    <source>
        <dbReference type="EMBL" id="SCF27174.1"/>
    </source>
</evidence>
<sequence>MMRTDWWRAIEPDMWRFVGEPLGNAREDYAAVLSALLRLSGTAPLSTMRDIAEQMTRDGYGEPMPADLLRSRLDELVQMRLVLPFLSPTASREDLRDGHRRQEAWALSKKGRIIVRSVRDAINDLDRVLALPPRLIDSIQDTLRQLLLHLDKEPMRVALDIAAVRSQVGQLLNAAGDYYEAMRMLNQHDVTDDEVFGESRTRIMVVLRQFVQHTQTALAPLRRSLEAIRVEGYAVIAETGASGAGAVEMGDTAAWIDDAVTHLESLDAWFTPGGNIDKIIDSAMYAIDALLSAITRRYHASNRTSDLAADFRQLALMIHAQGADADAYAVFAAATGMWAAQHPKVPHEDDDILPAVTVAAGPSVNVSVSLRSRAPSTSTPRTAHRMENLALSREAEEQAALAEMARLAELSEGLLTPGQVGLTHFAGIDSAHLQVLIDLLEEAMDSYDADLGYGEALTLRCRMRLKPGRIGRVTTVQTAEGSLTAPDVWIEISPVVADSTRSHR</sequence>
<evidence type="ECO:0000313" key="2">
    <source>
        <dbReference type="Proteomes" id="UP000198864"/>
    </source>
</evidence>
<dbReference type="InterPro" id="IPR013493">
    <property type="entry name" value="CHP02677"/>
</dbReference>
<protein>
    <submittedName>
        <fullName evidence="1">TIGR02677 family protein</fullName>
    </submittedName>
</protein>
<dbReference type="Proteomes" id="UP000198864">
    <property type="component" value="Unassembled WGS sequence"/>
</dbReference>
<dbReference type="EMBL" id="FMCR01000005">
    <property type="protein sequence ID" value="SCF27174.1"/>
    <property type="molecule type" value="Genomic_DNA"/>
</dbReference>